<dbReference type="Proteomes" id="UP000027432">
    <property type="component" value="Unassembled WGS sequence"/>
</dbReference>
<feature type="transmembrane region" description="Helical" evidence="6">
    <location>
        <begin position="172"/>
        <end position="191"/>
    </location>
</feature>
<sequence length="327" mass="35087">MTDIAEFEAETAPETMKRGRVVQGIMWALLIAAVLIAPALLYPVFAMQLLCFALFAVAFNLLIGFTGLLSFGHAAFFGGAAYIAGHVLKVWGFPPILGILTGTLFAAALGWLVGLLAIRRQGIYFAMITLALAQIVYFFALQMPFTGGEDGLQGIPRGYLLGMIDLSQPLNMYYFVAAVFLIGFAVIYRVVHSPFGQVLQAIRENEPRALSLGYNVDRFKLLAFVLSAGLAGLAGSTKALVFQFASLTDAHWQMSGEVILMTLLGGMGTIFGPVVGAVIVVALQHMLSGIGSWVQVVIGGTFIACVLLFRRGIVGEIARMLKVGGWL</sequence>
<comment type="subcellular location">
    <subcellularLocation>
        <location evidence="1">Cell membrane</location>
        <topology evidence="1">Multi-pass membrane protein</topology>
    </subcellularLocation>
</comment>
<dbReference type="PANTHER" id="PTHR30482:SF17">
    <property type="entry name" value="ABC TRANSPORTER ATP-BINDING PROTEIN"/>
    <property type="match status" value="1"/>
</dbReference>
<reference evidence="7 8" key="1">
    <citation type="submission" date="2013-07" db="EMBL/GenBank/DDBJ databases">
        <title>Thioclava pacifica DSM 10166 Genome Sequencing.</title>
        <authorList>
            <person name="Lai Q."/>
            <person name="Shao Z."/>
        </authorList>
    </citation>
    <scope>NUCLEOTIDE SEQUENCE [LARGE SCALE GENOMIC DNA]</scope>
    <source>
        <strain evidence="7 8">DSM 10166</strain>
    </source>
</reference>
<name>A0A074JNI0_9RHOB</name>
<dbReference type="InterPro" id="IPR043428">
    <property type="entry name" value="LivM-like"/>
</dbReference>
<dbReference type="GO" id="GO:0015658">
    <property type="term" value="F:branched-chain amino acid transmembrane transporter activity"/>
    <property type="evidence" value="ECO:0007669"/>
    <property type="project" value="InterPro"/>
</dbReference>
<dbReference type="CDD" id="cd06581">
    <property type="entry name" value="TM_PBP1_LivM_like"/>
    <property type="match status" value="1"/>
</dbReference>
<evidence type="ECO:0000313" key="8">
    <source>
        <dbReference type="Proteomes" id="UP000027432"/>
    </source>
</evidence>
<evidence type="ECO:0000256" key="6">
    <source>
        <dbReference type="SAM" id="Phobius"/>
    </source>
</evidence>
<feature type="transmembrane region" description="Helical" evidence="6">
    <location>
        <begin position="25"/>
        <end position="45"/>
    </location>
</feature>
<dbReference type="PANTHER" id="PTHR30482">
    <property type="entry name" value="HIGH-AFFINITY BRANCHED-CHAIN AMINO ACID TRANSPORT SYSTEM PERMEASE"/>
    <property type="match status" value="1"/>
</dbReference>
<evidence type="ECO:0000256" key="4">
    <source>
        <dbReference type="ARBA" id="ARBA00022989"/>
    </source>
</evidence>
<gene>
    <name evidence="7" type="ORF">TP2_13770</name>
</gene>
<feature type="transmembrane region" description="Helical" evidence="6">
    <location>
        <begin position="96"/>
        <end position="116"/>
    </location>
</feature>
<dbReference type="EMBL" id="AUND01000040">
    <property type="protein sequence ID" value="KEO50952.1"/>
    <property type="molecule type" value="Genomic_DNA"/>
</dbReference>
<dbReference type="Pfam" id="PF02653">
    <property type="entry name" value="BPD_transp_2"/>
    <property type="match status" value="1"/>
</dbReference>
<dbReference type="InterPro" id="IPR001851">
    <property type="entry name" value="ABC_transp_permease"/>
</dbReference>
<evidence type="ECO:0000313" key="7">
    <source>
        <dbReference type="EMBL" id="KEO50952.1"/>
    </source>
</evidence>
<keyword evidence="3 6" id="KW-0812">Transmembrane</keyword>
<dbReference type="AlphaFoldDB" id="A0A074JNI0"/>
<dbReference type="RefSeq" id="WP_157617156.1">
    <property type="nucleotide sequence ID" value="NZ_AUND01000040.1"/>
</dbReference>
<dbReference type="STRING" id="1353537.TP2_13770"/>
<organism evidence="7 8">
    <name type="scientific">Thioclava pacifica DSM 10166</name>
    <dbReference type="NCBI Taxonomy" id="1353537"/>
    <lineage>
        <taxon>Bacteria</taxon>
        <taxon>Pseudomonadati</taxon>
        <taxon>Pseudomonadota</taxon>
        <taxon>Alphaproteobacteria</taxon>
        <taxon>Rhodobacterales</taxon>
        <taxon>Paracoccaceae</taxon>
        <taxon>Thioclava</taxon>
    </lineage>
</organism>
<proteinExistence type="predicted"/>
<evidence type="ECO:0000256" key="1">
    <source>
        <dbReference type="ARBA" id="ARBA00004651"/>
    </source>
</evidence>
<keyword evidence="2" id="KW-1003">Cell membrane</keyword>
<dbReference type="eggNOG" id="COG4177">
    <property type="taxonomic scope" value="Bacteria"/>
</dbReference>
<evidence type="ECO:0008006" key="9">
    <source>
        <dbReference type="Google" id="ProtNLM"/>
    </source>
</evidence>
<feature type="transmembrane region" description="Helical" evidence="6">
    <location>
        <begin position="258"/>
        <end position="283"/>
    </location>
</feature>
<evidence type="ECO:0000256" key="5">
    <source>
        <dbReference type="ARBA" id="ARBA00023136"/>
    </source>
</evidence>
<feature type="transmembrane region" description="Helical" evidence="6">
    <location>
        <begin position="221"/>
        <end position="246"/>
    </location>
</feature>
<feature type="transmembrane region" description="Helical" evidence="6">
    <location>
        <begin position="290"/>
        <end position="309"/>
    </location>
</feature>
<comment type="caution">
    <text evidence="7">The sequence shown here is derived from an EMBL/GenBank/DDBJ whole genome shotgun (WGS) entry which is preliminary data.</text>
</comment>
<keyword evidence="4 6" id="KW-1133">Transmembrane helix</keyword>
<evidence type="ECO:0000256" key="2">
    <source>
        <dbReference type="ARBA" id="ARBA00022475"/>
    </source>
</evidence>
<dbReference type="GO" id="GO:0005886">
    <property type="term" value="C:plasma membrane"/>
    <property type="evidence" value="ECO:0007669"/>
    <property type="project" value="UniProtKB-SubCell"/>
</dbReference>
<keyword evidence="8" id="KW-1185">Reference proteome</keyword>
<feature type="transmembrane region" description="Helical" evidence="6">
    <location>
        <begin position="123"/>
        <end position="140"/>
    </location>
</feature>
<accession>A0A074JNI0</accession>
<dbReference type="OrthoDB" id="9804361at2"/>
<protein>
    <recommendedName>
        <fullName evidence="9">ABC transporter permease</fullName>
    </recommendedName>
</protein>
<evidence type="ECO:0000256" key="3">
    <source>
        <dbReference type="ARBA" id="ARBA00022692"/>
    </source>
</evidence>
<feature type="transmembrane region" description="Helical" evidence="6">
    <location>
        <begin position="52"/>
        <end position="84"/>
    </location>
</feature>
<keyword evidence="5 6" id="KW-0472">Membrane</keyword>